<evidence type="ECO:0000313" key="2">
    <source>
        <dbReference type="EMBL" id="GIJ53763.1"/>
    </source>
</evidence>
<dbReference type="AlphaFoldDB" id="A0A8J3YZX3"/>
<dbReference type="RefSeq" id="WP_203988250.1">
    <property type="nucleotide sequence ID" value="NZ_BOPG01000009.1"/>
</dbReference>
<keyword evidence="3" id="KW-1185">Reference proteome</keyword>
<evidence type="ECO:0000256" key="1">
    <source>
        <dbReference type="SAM" id="MobiDB-lite"/>
    </source>
</evidence>
<reference evidence="2" key="1">
    <citation type="submission" date="2021-01" db="EMBL/GenBank/DDBJ databases">
        <title>Whole genome shotgun sequence of Virgisporangium aurantiacum NBRC 16421.</title>
        <authorList>
            <person name="Komaki H."/>
            <person name="Tamura T."/>
        </authorList>
    </citation>
    <scope>NUCLEOTIDE SEQUENCE</scope>
    <source>
        <strain evidence="2">NBRC 16421</strain>
    </source>
</reference>
<name>A0A8J3YZX3_9ACTN</name>
<comment type="caution">
    <text evidence="2">The sequence shown here is derived from an EMBL/GenBank/DDBJ whole genome shotgun (WGS) entry which is preliminary data.</text>
</comment>
<feature type="compositionally biased region" description="Low complexity" evidence="1">
    <location>
        <begin position="124"/>
        <end position="133"/>
    </location>
</feature>
<protein>
    <submittedName>
        <fullName evidence="2">Uncharacterized protein</fullName>
    </submittedName>
</protein>
<feature type="region of interest" description="Disordered" evidence="1">
    <location>
        <begin position="109"/>
        <end position="158"/>
    </location>
</feature>
<dbReference type="Proteomes" id="UP000612585">
    <property type="component" value="Unassembled WGS sequence"/>
</dbReference>
<proteinExistence type="predicted"/>
<sequence length="158" mass="16250">MSTQSANTRRYPNPLYAAAGAGDLAYQQLRLLPAKAVELGGRVVALRPVVADAVTNVVAEPARRVDVDKLRDAALRNAEVLRTQAVAVYNDLVARGEKVVGGPYKELEPAGDVVPSVVAEDGEPAPATTTGATAAGGPGTGKSPAKAVKKTRPAAVKQ</sequence>
<organism evidence="2 3">
    <name type="scientific">Virgisporangium aurantiacum</name>
    <dbReference type="NCBI Taxonomy" id="175570"/>
    <lineage>
        <taxon>Bacteria</taxon>
        <taxon>Bacillati</taxon>
        <taxon>Actinomycetota</taxon>
        <taxon>Actinomycetes</taxon>
        <taxon>Micromonosporales</taxon>
        <taxon>Micromonosporaceae</taxon>
        <taxon>Virgisporangium</taxon>
    </lineage>
</organism>
<dbReference type="EMBL" id="BOPG01000009">
    <property type="protein sequence ID" value="GIJ53763.1"/>
    <property type="molecule type" value="Genomic_DNA"/>
</dbReference>
<accession>A0A8J3YZX3</accession>
<gene>
    <name evidence="2" type="ORF">Vau01_012790</name>
</gene>
<evidence type="ECO:0000313" key="3">
    <source>
        <dbReference type="Proteomes" id="UP000612585"/>
    </source>
</evidence>